<dbReference type="PANTHER" id="PTHR33121">
    <property type="entry name" value="CYCLIC DI-GMP PHOSPHODIESTERASE PDEF"/>
    <property type="match status" value="1"/>
</dbReference>
<accession>A0A849BKU9</accession>
<dbReference type="Proteomes" id="UP000555552">
    <property type="component" value="Unassembled WGS sequence"/>
</dbReference>
<dbReference type="PROSITE" id="PS50883">
    <property type="entry name" value="EAL"/>
    <property type="match status" value="1"/>
</dbReference>
<dbReference type="SMART" id="SM00052">
    <property type="entry name" value="EAL"/>
    <property type="match status" value="1"/>
</dbReference>
<evidence type="ECO:0000259" key="1">
    <source>
        <dbReference type="PROSITE" id="PS50883"/>
    </source>
</evidence>
<evidence type="ECO:0000313" key="2">
    <source>
        <dbReference type="EMBL" id="NNH23909.1"/>
    </source>
</evidence>
<dbReference type="Gene3D" id="3.20.20.450">
    <property type="entry name" value="EAL domain"/>
    <property type="match status" value="1"/>
</dbReference>
<dbReference type="RefSeq" id="WP_171203694.1">
    <property type="nucleotide sequence ID" value="NZ_BAAANP010000012.1"/>
</dbReference>
<proteinExistence type="predicted"/>
<dbReference type="GO" id="GO:0071111">
    <property type="term" value="F:cyclic-guanylate-specific phosphodiesterase activity"/>
    <property type="evidence" value="ECO:0007669"/>
    <property type="project" value="InterPro"/>
</dbReference>
<reference evidence="2 3" key="1">
    <citation type="submission" date="2020-05" db="EMBL/GenBank/DDBJ databases">
        <title>MicrobeNet Type strains.</title>
        <authorList>
            <person name="Nicholson A.C."/>
        </authorList>
    </citation>
    <scope>NUCLEOTIDE SEQUENCE [LARGE SCALE GENOMIC DNA]</scope>
    <source>
        <strain evidence="2 3">JCM 14547</strain>
    </source>
</reference>
<dbReference type="EMBL" id="JABEMA010000219">
    <property type="protein sequence ID" value="NNH23909.1"/>
    <property type="molecule type" value="Genomic_DNA"/>
</dbReference>
<name>A0A849BKU9_9ACTN</name>
<dbReference type="SUPFAM" id="SSF141868">
    <property type="entry name" value="EAL domain-like"/>
    <property type="match status" value="1"/>
</dbReference>
<protein>
    <submittedName>
        <fullName evidence="2">EAL domain-containing protein</fullName>
    </submittedName>
</protein>
<organism evidence="2 3">
    <name type="scientific">Pseudokineococcus marinus</name>
    <dbReference type="NCBI Taxonomy" id="351215"/>
    <lineage>
        <taxon>Bacteria</taxon>
        <taxon>Bacillati</taxon>
        <taxon>Actinomycetota</taxon>
        <taxon>Actinomycetes</taxon>
        <taxon>Kineosporiales</taxon>
        <taxon>Kineosporiaceae</taxon>
        <taxon>Pseudokineococcus</taxon>
    </lineage>
</organism>
<dbReference type="InterPro" id="IPR050706">
    <property type="entry name" value="Cyclic-di-GMP_PDE-like"/>
</dbReference>
<dbReference type="InterPro" id="IPR001633">
    <property type="entry name" value="EAL_dom"/>
</dbReference>
<dbReference type="AlphaFoldDB" id="A0A849BKU9"/>
<comment type="caution">
    <text evidence="2">The sequence shown here is derived from an EMBL/GenBank/DDBJ whole genome shotgun (WGS) entry which is preliminary data.</text>
</comment>
<dbReference type="CDD" id="cd01948">
    <property type="entry name" value="EAL"/>
    <property type="match status" value="1"/>
</dbReference>
<gene>
    <name evidence="2" type="ORF">HLB09_12595</name>
</gene>
<dbReference type="InterPro" id="IPR035919">
    <property type="entry name" value="EAL_sf"/>
</dbReference>
<dbReference type="PANTHER" id="PTHR33121:SF76">
    <property type="entry name" value="SIGNALING PROTEIN"/>
    <property type="match status" value="1"/>
</dbReference>
<feature type="domain" description="EAL" evidence="1">
    <location>
        <begin position="18"/>
        <end position="262"/>
    </location>
</feature>
<sequence>MSTAPSAAGGPAPGADPRSTARRALAAVLAEPELLGCAVQPVVGLESATVAGYEVLARPAAHLWVGPAPLFAAAGDEGALAHLHVLALRLARPLLDSLPPDTFLTVNVDPLALAEPAVVDELLSWGDLGGLVVEVLEGLWPDDHARVLAPLDALRTAGALVALDDVGAAWAGLARVLEVRPSFVKLDGRLVAQLGRDPAVEAAVRAVGEMAATLDAWVCLEGVERREQLATAVRLGVPLAQGYLLGRPERAWPAGDLADARELAAAARRGDGLADLVRSPSAEELRTDARGRPLAVRTALPGGGRHEHPVTSLSPSTAPHEALARAMARPEHERFAPLVVTSADGRALGLVHVDVLATAVATAAHRAAAG</sequence>
<keyword evidence="3" id="KW-1185">Reference proteome</keyword>
<evidence type="ECO:0000313" key="3">
    <source>
        <dbReference type="Proteomes" id="UP000555552"/>
    </source>
</evidence>
<dbReference type="Pfam" id="PF00563">
    <property type="entry name" value="EAL"/>
    <property type="match status" value="1"/>
</dbReference>